<proteinExistence type="predicted"/>
<comment type="caution">
    <text evidence="1">The sequence shown here is derived from an EMBL/GenBank/DDBJ whole genome shotgun (WGS) entry which is preliminary data.</text>
</comment>
<sequence>MFEQLLFGLPFVSDDWTPGIIHDDPKKKSLAYSCFCDPHNIGFQQARIVVLQNILTHPQLRGRFHFLDSNGKIRWKPGPCLAYLQACEQVEMMLFAASHTSVGAPARGTEFASHLLANLAGGHIRNVFVLLQLLILMGTYNKTSHITGGASRIARVPHPETGWLWMLYISHVRPVVIEWQRAFGTLAAASRAATHLFFGLHRPVTSTDLSRALSHHTQRFLGVRINIRLWRHITTFFLNHHCPDAVEWPRVDEDILQNPAKAHLAMQPSLGWHQILGFRSRSQNKTFQIREHAIQPLPISPQFPASALHSLVAKVHLLFMSELRPALKAAHRRDLAAINQVFNRDPANFSLILSPLTPSHRPFRSHLADLKLFLRNDHAVFKDFQQAHAVELLSDSSSSLLIISPTGLRFHVTLLPLPLLTERLARFRENPACLFELGHV</sequence>
<dbReference type="AlphaFoldDB" id="A0A9P5ZE93"/>
<dbReference type="EMBL" id="MU155041">
    <property type="protein sequence ID" value="KAF9486657.1"/>
    <property type="molecule type" value="Genomic_DNA"/>
</dbReference>
<evidence type="ECO:0000313" key="1">
    <source>
        <dbReference type="EMBL" id="KAF9486657.1"/>
    </source>
</evidence>
<reference evidence="1" key="1">
    <citation type="submission" date="2020-11" db="EMBL/GenBank/DDBJ databases">
        <authorList>
            <consortium name="DOE Joint Genome Institute"/>
            <person name="Ahrendt S."/>
            <person name="Riley R."/>
            <person name="Andreopoulos W."/>
            <person name="Labutti K."/>
            <person name="Pangilinan J."/>
            <person name="Ruiz-Duenas F.J."/>
            <person name="Barrasa J.M."/>
            <person name="Sanchez-Garcia M."/>
            <person name="Camarero S."/>
            <person name="Miyauchi S."/>
            <person name="Serrano A."/>
            <person name="Linde D."/>
            <person name="Babiker R."/>
            <person name="Drula E."/>
            <person name="Ayuso-Fernandez I."/>
            <person name="Pacheco R."/>
            <person name="Padilla G."/>
            <person name="Ferreira P."/>
            <person name="Barriuso J."/>
            <person name="Kellner H."/>
            <person name="Castanera R."/>
            <person name="Alfaro M."/>
            <person name="Ramirez L."/>
            <person name="Pisabarro A.G."/>
            <person name="Kuo A."/>
            <person name="Tritt A."/>
            <person name="Lipzen A."/>
            <person name="He G."/>
            <person name="Yan M."/>
            <person name="Ng V."/>
            <person name="Cullen D."/>
            <person name="Martin F."/>
            <person name="Rosso M.-N."/>
            <person name="Henrissat B."/>
            <person name="Hibbett D."/>
            <person name="Martinez A.T."/>
            <person name="Grigoriev I.V."/>
        </authorList>
    </citation>
    <scope>NUCLEOTIDE SEQUENCE</scope>
    <source>
        <strain evidence="1">ATCC 90797</strain>
    </source>
</reference>
<dbReference type="OrthoDB" id="2507344at2759"/>
<gene>
    <name evidence="1" type="ORF">BDN71DRAFT_1514769</name>
</gene>
<evidence type="ECO:0000313" key="2">
    <source>
        <dbReference type="Proteomes" id="UP000807025"/>
    </source>
</evidence>
<keyword evidence="2" id="KW-1185">Reference proteome</keyword>
<protein>
    <submittedName>
        <fullName evidence="1">Uncharacterized protein</fullName>
    </submittedName>
</protein>
<accession>A0A9P5ZE93</accession>
<dbReference type="Proteomes" id="UP000807025">
    <property type="component" value="Unassembled WGS sequence"/>
</dbReference>
<organism evidence="1 2">
    <name type="scientific">Pleurotus eryngii</name>
    <name type="common">Boletus of the steppes</name>
    <dbReference type="NCBI Taxonomy" id="5323"/>
    <lineage>
        <taxon>Eukaryota</taxon>
        <taxon>Fungi</taxon>
        <taxon>Dikarya</taxon>
        <taxon>Basidiomycota</taxon>
        <taxon>Agaricomycotina</taxon>
        <taxon>Agaricomycetes</taxon>
        <taxon>Agaricomycetidae</taxon>
        <taxon>Agaricales</taxon>
        <taxon>Pleurotineae</taxon>
        <taxon>Pleurotaceae</taxon>
        <taxon>Pleurotus</taxon>
    </lineage>
</organism>
<name>A0A9P5ZE93_PLEER</name>